<protein>
    <submittedName>
        <fullName evidence="1">Uncharacterized protein</fullName>
    </submittedName>
</protein>
<dbReference type="EMBL" id="CALYLK010000042">
    <property type="protein sequence ID" value="CAH8205158.1"/>
    <property type="molecule type" value="Genomic_DNA"/>
</dbReference>
<keyword evidence="2" id="KW-1185">Reference proteome</keyword>
<dbReference type="Proteomes" id="UP001152658">
    <property type="component" value="Unassembled WGS sequence"/>
</dbReference>
<accession>A0ABN8TQE1</accession>
<name>A0ABN8TQE1_9VIBR</name>
<sequence length="41" mass="4849">MLKKDVKRGQTNEEALDKYKLSTPVYIQRLVELDSINNQLR</sequence>
<comment type="caution">
    <text evidence="1">The sequence shown here is derived from an EMBL/GenBank/DDBJ whole genome shotgun (WGS) entry which is preliminary data.</text>
</comment>
<evidence type="ECO:0000313" key="2">
    <source>
        <dbReference type="Proteomes" id="UP001152658"/>
    </source>
</evidence>
<organism evidence="1 2">
    <name type="scientific">Vibrio aestuarianus</name>
    <dbReference type="NCBI Taxonomy" id="28171"/>
    <lineage>
        <taxon>Bacteria</taxon>
        <taxon>Pseudomonadati</taxon>
        <taxon>Pseudomonadota</taxon>
        <taxon>Gammaproteobacteria</taxon>
        <taxon>Vibrionales</taxon>
        <taxon>Vibrionaceae</taxon>
        <taxon>Vibrio</taxon>
    </lineage>
</organism>
<gene>
    <name evidence="1" type="ORF">VAE063_1380001</name>
</gene>
<reference evidence="1" key="1">
    <citation type="submission" date="2022-06" db="EMBL/GenBank/DDBJ databases">
        <authorList>
            <person name="Goudenege D."/>
            <person name="Le Roux F."/>
        </authorList>
    </citation>
    <scope>NUCLEOTIDE SEQUENCE</scope>
    <source>
        <strain evidence="1">12-063</strain>
    </source>
</reference>
<evidence type="ECO:0000313" key="1">
    <source>
        <dbReference type="EMBL" id="CAH8205158.1"/>
    </source>
</evidence>
<proteinExistence type="predicted"/>